<evidence type="ECO:0000313" key="2">
    <source>
        <dbReference type="EMBL" id="AGS67669.1"/>
    </source>
</evidence>
<evidence type="ECO:0000313" key="3">
    <source>
        <dbReference type="Proteomes" id="UP000015423"/>
    </source>
</evidence>
<feature type="region of interest" description="Disordered" evidence="1">
    <location>
        <begin position="64"/>
        <end position="85"/>
    </location>
</feature>
<feature type="compositionally biased region" description="Basic and acidic residues" evidence="1">
    <location>
        <begin position="19"/>
        <end position="33"/>
    </location>
</feature>
<dbReference type="HOGENOM" id="CLU_162724_1_0_11"/>
<dbReference type="STRING" id="1214242.B446_04205"/>
<accession>S5UXA2</accession>
<proteinExistence type="predicted"/>
<reference evidence="2 3" key="2">
    <citation type="journal article" date="2013" name="J. Biotechnol.">
        <title>Complete genome sequence of the kirromycin producer Streptomyces collinus Tu 365 consisting of a linear chromosome and two linear plasmids.</title>
        <authorList>
            <person name="Ruckert C."/>
            <person name="Szczepanowski R."/>
            <person name="Albersmeier A."/>
            <person name="Goesmann A."/>
            <person name="Iftime D."/>
            <person name="Musiol E.M."/>
            <person name="Blin K."/>
            <person name="Wohlleben W."/>
            <person name="Puhler A."/>
            <person name="Kalinowski J."/>
            <person name="Weber T."/>
        </authorList>
    </citation>
    <scope>NUCLEOTIDE SEQUENCE [LARGE SCALE GENOMIC DNA]</scope>
    <source>
        <strain evidence="3">DSM 40733 / Tue 365</strain>
    </source>
</reference>
<dbReference type="KEGG" id="sci:B446_04205"/>
<organism evidence="2 3">
    <name type="scientific">Streptomyces collinus (strain DSM 40733 / Tue 365)</name>
    <dbReference type="NCBI Taxonomy" id="1214242"/>
    <lineage>
        <taxon>Bacteria</taxon>
        <taxon>Bacillati</taxon>
        <taxon>Actinomycetota</taxon>
        <taxon>Actinomycetes</taxon>
        <taxon>Kitasatosporales</taxon>
        <taxon>Streptomycetaceae</taxon>
        <taxon>Streptomyces</taxon>
    </lineage>
</organism>
<dbReference type="Proteomes" id="UP000015423">
    <property type="component" value="Chromosome"/>
</dbReference>
<feature type="region of interest" description="Disordered" evidence="1">
    <location>
        <begin position="18"/>
        <end position="42"/>
    </location>
</feature>
<reference evidence="3" key="1">
    <citation type="submission" date="2012-10" db="EMBL/GenBank/DDBJ databases">
        <title>The complete genome sequence of Streptomyces collinus Tu 365.</title>
        <authorList>
            <person name="Ruckert C."/>
            <person name="Szczepanowski R."/>
            <person name="Goesmann A."/>
            <person name="Pross E.K."/>
            <person name="Musiol E.M."/>
            <person name="Blin K."/>
            <person name="Wohlleben W."/>
            <person name="Puhler A."/>
            <person name="Weber T."/>
            <person name="Kalinowski J."/>
        </authorList>
    </citation>
    <scope>NUCLEOTIDE SEQUENCE [LARGE SCALE GENOMIC DNA]</scope>
    <source>
        <strain evidence="3">DSM 40733 / Tue 365</strain>
    </source>
</reference>
<dbReference type="eggNOG" id="ENOG503039H">
    <property type="taxonomic scope" value="Bacteria"/>
</dbReference>
<keyword evidence="3" id="KW-1185">Reference proteome</keyword>
<dbReference type="PATRIC" id="fig|1214242.5.peg.876"/>
<gene>
    <name evidence="2" type="ORF">B446_04205</name>
</gene>
<dbReference type="AlphaFoldDB" id="S5UXA2"/>
<sequence length="85" mass="9170">MTEVVDADELLRRIRRGRDRAAEEERAWQERARSLTATDPDGAREAAVRALAFEAVQRALEEIVDPGGADPGGTSPTGPGVKQVT</sequence>
<evidence type="ECO:0000256" key="1">
    <source>
        <dbReference type="SAM" id="MobiDB-lite"/>
    </source>
</evidence>
<protein>
    <submittedName>
        <fullName evidence="2">Uncharacterized protein</fullName>
    </submittedName>
</protein>
<dbReference type="EMBL" id="CP006259">
    <property type="protein sequence ID" value="AGS67669.1"/>
    <property type="molecule type" value="Genomic_DNA"/>
</dbReference>
<name>S5UXA2_STRC3</name>
<dbReference type="RefSeq" id="WP_020938153.1">
    <property type="nucleotide sequence ID" value="NC_021985.1"/>
</dbReference>